<dbReference type="GO" id="GO:0031267">
    <property type="term" value="F:small GTPase binding"/>
    <property type="evidence" value="ECO:0007669"/>
    <property type="project" value="InterPro"/>
</dbReference>
<dbReference type="Proteomes" id="UP001461498">
    <property type="component" value="Unassembled WGS sequence"/>
</dbReference>
<dbReference type="InterPro" id="IPR035892">
    <property type="entry name" value="C2_domain_sf"/>
</dbReference>
<sequence length="121" mass="13736">MTKGQLEVEVICARGIKGEPPDTYVKTYLREGERWLQKRKTRVVRRSNEPQFRQTLRYAACDITGRTLVVMLWEKQGGFEHNAGLGGAELALENLVLTQITVGWYPLFPMHTLASDSNDSP</sequence>
<name>A0AAW1D3D3_9HEMI</name>
<dbReference type="PROSITE" id="PS50004">
    <property type="entry name" value="C2"/>
    <property type="match status" value="1"/>
</dbReference>
<dbReference type="GO" id="GO:0048788">
    <property type="term" value="C:cytoskeleton of presynaptic active zone"/>
    <property type="evidence" value="ECO:0007669"/>
    <property type="project" value="TreeGrafter"/>
</dbReference>
<protein>
    <recommendedName>
        <fullName evidence="3">C2 domain-containing protein</fullName>
    </recommendedName>
</protein>
<dbReference type="SUPFAM" id="SSF49562">
    <property type="entry name" value="C2 domain (Calcium/lipid-binding domain, CaLB)"/>
    <property type="match status" value="1"/>
</dbReference>
<proteinExistence type="predicted"/>
<comment type="subcellular location">
    <subcellularLocation>
        <location evidence="2">Synapse</location>
    </subcellularLocation>
</comment>
<feature type="domain" description="C2" evidence="3">
    <location>
        <begin position="1"/>
        <end position="105"/>
    </location>
</feature>
<keyword evidence="5" id="KW-1185">Reference proteome</keyword>
<dbReference type="InterPro" id="IPR039032">
    <property type="entry name" value="Rim-like"/>
</dbReference>
<gene>
    <name evidence="4" type="ORF">O3M35_011701</name>
</gene>
<dbReference type="GO" id="GO:0048791">
    <property type="term" value="P:calcium ion-regulated exocytosis of neurotransmitter"/>
    <property type="evidence" value="ECO:0007669"/>
    <property type="project" value="TreeGrafter"/>
</dbReference>
<evidence type="ECO:0000259" key="3">
    <source>
        <dbReference type="PROSITE" id="PS50004"/>
    </source>
</evidence>
<dbReference type="SMART" id="SM00239">
    <property type="entry name" value="C2"/>
    <property type="match status" value="1"/>
</dbReference>
<dbReference type="GO" id="GO:0042391">
    <property type="term" value="P:regulation of membrane potential"/>
    <property type="evidence" value="ECO:0007669"/>
    <property type="project" value="TreeGrafter"/>
</dbReference>
<evidence type="ECO:0000313" key="4">
    <source>
        <dbReference type="EMBL" id="KAK9503049.1"/>
    </source>
</evidence>
<comment type="caution">
    <text evidence="4">The sequence shown here is derived from an EMBL/GenBank/DDBJ whole genome shotgun (WGS) entry which is preliminary data.</text>
</comment>
<dbReference type="GO" id="GO:0042734">
    <property type="term" value="C:presynaptic membrane"/>
    <property type="evidence" value="ECO:0007669"/>
    <property type="project" value="TreeGrafter"/>
</dbReference>
<organism evidence="4 5">
    <name type="scientific">Rhynocoris fuscipes</name>
    <dbReference type="NCBI Taxonomy" id="488301"/>
    <lineage>
        <taxon>Eukaryota</taxon>
        <taxon>Metazoa</taxon>
        <taxon>Ecdysozoa</taxon>
        <taxon>Arthropoda</taxon>
        <taxon>Hexapoda</taxon>
        <taxon>Insecta</taxon>
        <taxon>Pterygota</taxon>
        <taxon>Neoptera</taxon>
        <taxon>Paraneoptera</taxon>
        <taxon>Hemiptera</taxon>
        <taxon>Heteroptera</taxon>
        <taxon>Panheteroptera</taxon>
        <taxon>Cimicomorpha</taxon>
        <taxon>Reduviidae</taxon>
        <taxon>Harpactorinae</taxon>
        <taxon>Harpactorini</taxon>
        <taxon>Rhynocoris</taxon>
    </lineage>
</organism>
<evidence type="ECO:0000313" key="5">
    <source>
        <dbReference type="Proteomes" id="UP001461498"/>
    </source>
</evidence>
<accession>A0AAW1D3D3</accession>
<evidence type="ECO:0000256" key="2">
    <source>
        <dbReference type="ARBA" id="ARBA00034103"/>
    </source>
</evidence>
<evidence type="ECO:0000256" key="1">
    <source>
        <dbReference type="ARBA" id="ARBA00023018"/>
    </source>
</evidence>
<dbReference type="GO" id="GO:0050806">
    <property type="term" value="P:positive regulation of synaptic transmission"/>
    <property type="evidence" value="ECO:0007669"/>
    <property type="project" value="TreeGrafter"/>
</dbReference>
<dbReference type="EMBL" id="JAPXFL010000008">
    <property type="protein sequence ID" value="KAK9503049.1"/>
    <property type="molecule type" value="Genomic_DNA"/>
</dbReference>
<dbReference type="GO" id="GO:0048167">
    <property type="term" value="P:regulation of synaptic plasticity"/>
    <property type="evidence" value="ECO:0007669"/>
    <property type="project" value="TreeGrafter"/>
</dbReference>
<dbReference type="GO" id="GO:0044325">
    <property type="term" value="F:transmembrane transporter binding"/>
    <property type="evidence" value="ECO:0007669"/>
    <property type="project" value="TreeGrafter"/>
</dbReference>
<dbReference type="Gene3D" id="2.60.40.150">
    <property type="entry name" value="C2 domain"/>
    <property type="match status" value="1"/>
</dbReference>
<dbReference type="InterPro" id="IPR000008">
    <property type="entry name" value="C2_dom"/>
</dbReference>
<dbReference type="PANTHER" id="PTHR12157">
    <property type="entry name" value="REGULATING SYNAPTIC MEMBRANE EXOCYTOSIS PROTEIN"/>
    <property type="match status" value="1"/>
</dbReference>
<dbReference type="PANTHER" id="PTHR12157:SF24">
    <property type="entry name" value="FIFE, ISOFORM D"/>
    <property type="match status" value="1"/>
</dbReference>
<dbReference type="Pfam" id="PF00168">
    <property type="entry name" value="C2"/>
    <property type="match status" value="1"/>
</dbReference>
<keyword evidence="1" id="KW-0770">Synapse</keyword>
<dbReference type="AlphaFoldDB" id="A0AAW1D3D3"/>
<reference evidence="4 5" key="1">
    <citation type="submission" date="2022-12" db="EMBL/GenBank/DDBJ databases">
        <title>Chromosome-level genome assembly of true bugs.</title>
        <authorList>
            <person name="Ma L."/>
            <person name="Li H."/>
        </authorList>
    </citation>
    <scope>NUCLEOTIDE SEQUENCE [LARGE SCALE GENOMIC DNA]</scope>
    <source>
        <strain evidence="4">Lab_2022b</strain>
    </source>
</reference>